<evidence type="ECO:0000259" key="9">
    <source>
        <dbReference type="Pfam" id="PF03205"/>
    </source>
</evidence>
<name>A0ABR9XVC8_9CHLB</name>
<protein>
    <recommendedName>
        <fullName evidence="8">Probable molybdenum cofactor guanylyltransferase</fullName>
        <shortName evidence="8">MoCo guanylyltransferase</shortName>
        <ecNumber evidence="8">2.7.7.77</ecNumber>
    </recommendedName>
    <alternativeName>
        <fullName evidence="8">GTP:molybdopterin guanylyltransferase</fullName>
    </alternativeName>
    <alternativeName>
        <fullName evidence="8">Mo-MPT guanylyltransferase</fullName>
    </alternativeName>
    <alternativeName>
        <fullName evidence="8">Molybdopterin guanylyltransferase</fullName>
    </alternativeName>
    <alternativeName>
        <fullName evidence="8">Molybdopterin-guanine dinucleotide synthase</fullName>
        <shortName evidence="8">MGD synthase</shortName>
    </alternativeName>
</protein>
<dbReference type="RefSeq" id="WP_114608894.1">
    <property type="nucleotide sequence ID" value="NZ_JABVZQ010000034.1"/>
</dbReference>
<evidence type="ECO:0000256" key="4">
    <source>
        <dbReference type="ARBA" id="ARBA00022741"/>
    </source>
</evidence>
<evidence type="ECO:0000256" key="3">
    <source>
        <dbReference type="ARBA" id="ARBA00022723"/>
    </source>
</evidence>
<evidence type="ECO:0000256" key="7">
    <source>
        <dbReference type="ARBA" id="ARBA00023150"/>
    </source>
</evidence>
<accession>A0ABR9XVC8</accession>
<comment type="caution">
    <text evidence="11">The sequence shown here is derived from an EMBL/GenBank/DDBJ whole genome shotgun (WGS) entry which is preliminary data.</text>
</comment>
<evidence type="ECO:0000256" key="5">
    <source>
        <dbReference type="ARBA" id="ARBA00022842"/>
    </source>
</evidence>
<dbReference type="Gene3D" id="3.90.550.10">
    <property type="entry name" value="Spore Coat Polysaccharide Biosynthesis Protein SpsA, Chain A"/>
    <property type="match status" value="1"/>
</dbReference>
<evidence type="ECO:0000256" key="2">
    <source>
        <dbReference type="ARBA" id="ARBA00022679"/>
    </source>
</evidence>
<comment type="domain">
    <text evidence="8">The N-terminal domain determines nucleotide recognition and specific binding, while the C-terminal domain determines the specific binding to the target protein.</text>
</comment>
<gene>
    <name evidence="11" type="primary">mobAB</name>
    <name evidence="8" type="synonym">mobA</name>
    <name evidence="11" type="ORF">INT08_10985</name>
</gene>
<feature type="binding site" evidence="8">
    <location>
        <position position="247"/>
    </location>
    <ligand>
        <name>GTP</name>
        <dbReference type="ChEBI" id="CHEBI:37565"/>
    </ligand>
</feature>
<proteinExistence type="inferred from homology"/>
<keyword evidence="5 8" id="KW-0460">Magnesium</keyword>
<keyword evidence="11" id="KW-0548">Nucleotidyltransferase</keyword>
<evidence type="ECO:0000256" key="8">
    <source>
        <dbReference type="HAMAP-Rule" id="MF_00316"/>
    </source>
</evidence>
<feature type="binding site" evidence="8">
    <location>
        <begin position="188"/>
        <end position="190"/>
    </location>
    <ligand>
        <name>GTP</name>
        <dbReference type="ChEBI" id="CHEBI:37565"/>
    </ligand>
</feature>
<dbReference type="InterPro" id="IPR025877">
    <property type="entry name" value="MobA-like_NTP_Trfase"/>
</dbReference>
<dbReference type="SUPFAM" id="SSF52540">
    <property type="entry name" value="P-loop containing nucleoside triphosphate hydrolases"/>
    <property type="match status" value="1"/>
</dbReference>
<keyword evidence="7 8" id="KW-0501">Molybdenum cofactor biosynthesis</keyword>
<keyword evidence="2 8" id="KW-0808">Transferase</keyword>
<keyword evidence="1 8" id="KW-0963">Cytoplasm</keyword>
<dbReference type="PANTHER" id="PTHR19136:SF81">
    <property type="entry name" value="MOLYBDENUM COFACTOR GUANYLYLTRANSFERASE"/>
    <property type="match status" value="1"/>
</dbReference>
<dbReference type="PANTHER" id="PTHR19136">
    <property type="entry name" value="MOLYBDENUM COFACTOR GUANYLYLTRANSFERASE"/>
    <property type="match status" value="1"/>
</dbReference>
<dbReference type="InterPro" id="IPR013482">
    <property type="entry name" value="Molybde_CF_guanTrfase"/>
</dbReference>
<comment type="cofactor">
    <cofactor evidence="8">
        <name>Mg(2+)</name>
        <dbReference type="ChEBI" id="CHEBI:18420"/>
    </cofactor>
</comment>
<feature type="domain" description="Molybdopterin-guanine dinucleotide biosynthesis protein B (MobB)" evidence="9">
    <location>
        <begin position="14"/>
        <end position="124"/>
    </location>
</feature>
<keyword evidence="6 8" id="KW-0342">GTP-binding</keyword>
<comment type="similarity">
    <text evidence="8">Belongs to the MobA family.</text>
</comment>
<keyword evidence="4 8" id="KW-0547">Nucleotide-binding</keyword>
<dbReference type="SUPFAM" id="SSF53448">
    <property type="entry name" value="Nucleotide-diphospho-sugar transferases"/>
    <property type="match status" value="1"/>
</dbReference>
<dbReference type="Pfam" id="PF03205">
    <property type="entry name" value="MobB"/>
    <property type="match status" value="1"/>
</dbReference>
<dbReference type="InterPro" id="IPR004435">
    <property type="entry name" value="MobB_dom"/>
</dbReference>
<comment type="function">
    <text evidence="8">Transfers a GMP moiety from GTP to Mo-molybdopterin (Mo-MPT) cofactor (Moco or molybdenum cofactor) to form Mo-molybdopterin guanine dinucleotide (Mo-MGD) cofactor.</text>
</comment>
<dbReference type="EC" id="2.7.7.77" evidence="8"/>
<feature type="binding site" evidence="8">
    <location>
        <position position="276"/>
    </location>
    <ligand>
        <name>Mg(2+)</name>
        <dbReference type="ChEBI" id="CHEBI:18420"/>
    </ligand>
</feature>
<evidence type="ECO:0000256" key="1">
    <source>
        <dbReference type="ARBA" id="ARBA00022490"/>
    </source>
</evidence>
<dbReference type="NCBIfam" id="TIGR00176">
    <property type="entry name" value="mobB"/>
    <property type="match status" value="1"/>
</dbReference>
<feature type="binding site" evidence="8">
    <location>
        <position position="200"/>
    </location>
    <ligand>
        <name>GTP</name>
        <dbReference type="ChEBI" id="CHEBI:37565"/>
    </ligand>
</feature>
<reference evidence="11 12" key="1">
    <citation type="journal article" date="2020" name="Microorganisms">
        <title>Simultaneous Genome Sequencing of Prosthecochloris ethylica and Desulfuromonas acetoxidans within a Syntrophic Mixture Reveals Unique Pili and Protein Interactions.</title>
        <authorList>
            <person name="Kyndt J.A."/>
            <person name="Van Beeumen J.J."/>
            <person name="Meyer T.E."/>
        </authorList>
    </citation>
    <scope>NUCLEOTIDE SEQUENCE [LARGE SCALE GENOMIC DNA]</scope>
    <source>
        <strain evidence="11 12">N3</strain>
    </source>
</reference>
<dbReference type="CDD" id="cd03116">
    <property type="entry name" value="MobB"/>
    <property type="match status" value="1"/>
</dbReference>
<sequence>MHTIEDYRFHPCELAFCGLSGSGKTTLITRLMAMLSRRHLVGYFKHGCHHFDIDRKGKDSDSARRAGARCVMISDPEKHALVADGKPDDLWARLTLQNMDMLLIEGLKELPVQKIVLIDHKEEITALLRAGKLASVRALVIPEANRVKEYSSFGVPVFHRDSVEEIAGFIEQLFHRQIAARPLFGLVLTGGESRRMGTDKALIRYHETNQLVHTATMLLSHCNQVFISCRPEQQHTYKRFGFPLIVDRYRDIGPLAGVLSAQQLYPASSWMVVSCDLPQLDPQTLQKLASERKPLCHATAFRHPRSAQPEPLCAVYEPKSHSRLLLNHSVGSNSLKAFLQQHHVHYLSVENPEALDNINEPDEREATCLRLAQTREGKRP</sequence>
<dbReference type="InterPro" id="IPR027417">
    <property type="entry name" value="P-loop_NTPase"/>
</dbReference>
<comment type="catalytic activity">
    <reaction evidence="8">
        <text>Mo-molybdopterin + GTP + H(+) = Mo-molybdopterin guanine dinucleotide + diphosphate</text>
        <dbReference type="Rhea" id="RHEA:34243"/>
        <dbReference type="ChEBI" id="CHEBI:15378"/>
        <dbReference type="ChEBI" id="CHEBI:33019"/>
        <dbReference type="ChEBI" id="CHEBI:37565"/>
        <dbReference type="ChEBI" id="CHEBI:71302"/>
        <dbReference type="ChEBI" id="CHEBI:71310"/>
        <dbReference type="EC" id="2.7.7.77"/>
    </reaction>
</comment>
<dbReference type="Gene3D" id="3.40.50.300">
    <property type="entry name" value="P-loop containing nucleotide triphosphate hydrolases"/>
    <property type="match status" value="1"/>
</dbReference>
<feature type="binding site" evidence="8">
    <location>
        <position position="276"/>
    </location>
    <ligand>
        <name>GTP</name>
        <dbReference type="ChEBI" id="CHEBI:37565"/>
    </ligand>
</feature>
<dbReference type="InterPro" id="IPR029044">
    <property type="entry name" value="Nucleotide-diphossugar_trans"/>
</dbReference>
<dbReference type="HAMAP" id="MF_00316">
    <property type="entry name" value="MobA"/>
    <property type="match status" value="1"/>
</dbReference>
<dbReference type="Pfam" id="PF12804">
    <property type="entry name" value="NTP_transf_3"/>
    <property type="match status" value="1"/>
</dbReference>
<comment type="caution">
    <text evidence="8">Lacks conserved residue(s) required for the propagation of feature annotation.</text>
</comment>
<feature type="domain" description="MobA-like NTP transferase" evidence="10">
    <location>
        <begin position="185"/>
        <end position="342"/>
    </location>
</feature>
<comment type="subcellular location">
    <subcellularLocation>
        <location evidence="8">Cytoplasm</location>
    </subcellularLocation>
</comment>
<evidence type="ECO:0000313" key="12">
    <source>
        <dbReference type="Proteomes" id="UP000619838"/>
    </source>
</evidence>
<dbReference type="GO" id="GO:0016779">
    <property type="term" value="F:nucleotidyltransferase activity"/>
    <property type="evidence" value="ECO:0007669"/>
    <property type="project" value="UniProtKB-KW"/>
</dbReference>
<evidence type="ECO:0000256" key="6">
    <source>
        <dbReference type="ARBA" id="ARBA00023134"/>
    </source>
</evidence>
<keyword evidence="12" id="KW-1185">Reference proteome</keyword>
<evidence type="ECO:0000259" key="10">
    <source>
        <dbReference type="Pfam" id="PF12804"/>
    </source>
</evidence>
<evidence type="ECO:0000313" key="11">
    <source>
        <dbReference type="EMBL" id="MBF0637690.1"/>
    </source>
</evidence>
<dbReference type="NCBIfam" id="NF011059">
    <property type="entry name" value="PRK14490.1"/>
    <property type="match status" value="1"/>
</dbReference>
<keyword evidence="3 8" id="KW-0479">Metal-binding</keyword>
<dbReference type="EMBL" id="JADGII010000041">
    <property type="protein sequence ID" value="MBF0637690.1"/>
    <property type="molecule type" value="Genomic_DNA"/>
</dbReference>
<dbReference type="CDD" id="cd02503">
    <property type="entry name" value="MobA"/>
    <property type="match status" value="1"/>
</dbReference>
<organism evidence="11 12">
    <name type="scientific">Prosthecochloris ethylica</name>
    <dbReference type="NCBI Taxonomy" id="2743976"/>
    <lineage>
        <taxon>Bacteria</taxon>
        <taxon>Pseudomonadati</taxon>
        <taxon>Chlorobiota</taxon>
        <taxon>Chlorobiia</taxon>
        <taxon>Chlorobiales</taxon>
        <taxon>Chlorobiaceae</taxon>
        <taxon>Prosthecochloris</taxon>
    </lineage>
</organism>
<dbReference type="Proteomes" id="UP000619838">
    <property type="component" value="Unassembled WGS sequence"/>
</dbReference>